<dbReference type="Pfam" id="PF01401">
    <property type="entry name" value="Peptidase_M2"/>
    <property type="match status" value="1"/>
</dbReference>
<keyword evidence="9 17" id="KW-1015">Disulfide bond</keyword>
<dbReference type="PANTHER" id="PTHR10514:SF44">
    <property type="entry name" value="ANGIOTENSIN-CONVERTING ENZYME-RELATED"/>
    <property type="match status" value="1"/>
</dbReference>
<dbReference type="Proteomes" id="UP001378592">
    <property type="component" value="Unassembled WGS sequence"/>
</dbReference>
<dbReference type="PRINTS" id="PR00791">
    <property type="entry name" value="PEPDIPTASEA"/>
</dbReference>
<evidence type="ECO:0000256" key="7">
    <source>
        <dbReference type="ARBA" id="ARBA00022833"/>
    </source>
</evidence>
<dbReference type="GO" id="GO:0004180">
    <property type="term" value="F:carboxypeptidase activity"/>
    <property type="evidence" value="ECO:0007669"/>
    <property type="project" value="UniProtKB-KW"/>
</dbReference>
<gene>
    <name evidence="24" type="ORF">R5R35_013235</name>
</gene>
<evidence type="ECO:0000256" key="8">
    <source>
        <dbReference type="ARBA" id="ARBA00023049"/>
    </source>
</evidence>
<feature type="glycosylation site" description="N-linked (GlcNAc...) asparagine" evidence="18">
    <location>
        <position position="150"/>
    </location>
</feature>
<evidence type="ECO:0000256" key="17">
    <source>
        <dbReference type="PIRSR" id="PIRSR601548-4"/>
    </source>
</evidence>
<evidence type="ECO:0000256" key="14">
    <source>
        <dbReference type="PIRSR" id="PIRSR601548-10"/>
    </source>
</evidence>
<feature type="glycosylation site" description="N-linked (GlcNAc...) asparagine; partial" evidence="14">
    <location>
        <position position="150"/>
    </location>
</feature>
<feature type="active site" description="Proton acceptor 2" evidence="19">
    <location>
        <position position="380"/>
    </location>
</feature>
<evidence type="ECO:0000256" key="22">
    <source>
        <dbReference type="RuleBase" id="RU361144"/>
    </source>
</evidence>
<feature type="glycosylation site" description="N-linked (GlcNAc...) (complex) asparagine" evidence="14">
    <location>
        <position position="103"/>
    </location>
</feature>
<feature type="disulfide bond" evidence="21">
    <location>
        <begin position="146"/>
        <end position="154"/>
    </location>
</feature>
<feature type="active site" description="Proton acceptor 1" evidence="13">
    <location>
        <position position="380"/>
    </location>
</feature>
<dbReference type="GO" id="GO:0005886">
    <property type="term" value="C:plasma membrane"/>
    <property type="evidence" value="ECO:0007669"/>
    <property type="project" value="TreeGrafter"/>
</dbReference>
<comment type="caution">
    <text evidence="24">The sequence shown here is derived from an EMBL/GenBank/DDBJ whole genome shotgun (WGS) entry which is preliminary data.</text>
</comment>
<keyword evidence="6 22" id="KW-0378">Hydrolase</keyword>
<evidence type="ECO:0000256" key="23">
    <source>
        <dbReference type="SAM" id="SignalP"/>
    </source>
</evidence>
<dbReference type="GO" id="GO:0005615">
    <property type="term" value="C:extracellular space"/>
    <property type="evidence" value="ECO:0007669"/>
    <property type="project" value="TreeGrafter"/>
</dbReference>
<reference evidence="24 25" key="1">
    <citation type="submission" date="2024-03" db="EMBL/GenBank/DDBJ databases">
        <title>The genome assembly and annotation of the cricket Gryllus longicercus Weissman &amp; Gray.</title>
        <authorList>
            <person name="Szrajer S."/>
            <person name="Gray D."/>
            <person name="Ylla G."/>
        </authorList>
    </citation>
    <scope>NUCLEOTIDE SEQUENCE [LARGE SCALE GENOMIC DNA]</scope>
    <source>
        <strain evidence="24">DAG 2021-001</strain>
        <tissue evidence="24">Whole body minus gut</tissue>
    </source>
</reference>
<comment type="cofactor">
    <cofactor evidence="22">
        <name>Zn(2+)</name>
        <dbReference type="ChEBI" id="CHEBI:29105"/>
    </cofactor>
    <text evidence="22">Binds 1 zinc ion per subunit.</text>
</comment>
<evidence type="ECO:0000256" key="16">
    <source>
        <dbReference type="PIRSR" id="PIRSR601548-3"/>
    </source>
</evidence>
<evidence type="ECO:0000256" key="4">
    <source>
        <dbReference type="ARBA" id="ARBA00022723"/>
    </source>
</evidence>
<dbReference type="CDD" id="cd06461">
    <property type="entry name" value="M2_ACE"/>
    <property type="match status" value="1"/>
</dbReference>
<feature type="disulfide bond" evidence="17 21">
    <location>
        <begin position="536"/>
        <end position="554"/>
    </location>
</feature>
<evidence type="ECO:0000256" key="11">
    <source>
        <dbReference type="ARBA" id="ARBA00036868"/>
    </source>
</evidence>
<keyword evidence="2 22" id="KW-0121">Carboxypeptidase</keyword>
<keyword evidence="25" id="KW-1185">Reference proteome</keyword>
<proteinExistence type="inferred from homology"/>
<protein>
    <recommendedName>
        <fullName evidence="12 22">Angiotensin-converting enzyme</fullName>
        <ecNumber evidence="22">3.4.-.-</ecNumber>
    </recommendedName>
</protein>
<evidence type="ECO:0000256" key="10">
    <source>
        <dbReference type="ARBA" id="ARBA00023180"/>
    </source>
</evidence>
<evidence type="ECO:0000256" key="5">
    <source>
        <dbReference type="ARBA" id="ARBA00022729"/>
    </source>
</evidence>
<feature type="binding site" evidence="16">
    <location>
        <position position="379"/>
    </location>
    <ligand>
        <name>Zn(2+)</name>
        <dbReference type="ChEBI" id="CHEBI:29105"/>
        <label>1</label>
        <note>catalytic</note>
    </ligand>
</feature>
<dbReference type="SUPFAM" id="SSF55486">
    <property type="entry name" value="Metalloproteases ('zincins'), catalytic domain"/>
    <property type="match status" value="1"/>
</dbReference>
<dbReference type="GO" id="GO:0008237">
    <property type="term" value="F:metallopeptidase activity"/>
    <property type="evidence" value="ECO:0007669"/>
    <property type="project" value="UniProtKB-KW"/>
</dbReference>
<dbReference type="InterPro" id="IPR001548">
    <property type="entry name" value="Peptidase_M2"/>
</dbReference>
<dbReference type="EC" id="3.4.-.-" evidence="22"/>
<accession>A0AAN9Z9S3</accession>
<feature type="chain" id="PRO_5042961031" description="Angiotensin-converting enzyme" evidence="23">
    <location>
        <begin position="22"/>
        <end position="655"/>
    </location>
</feature>
<keyword evidence="3 22" id="KW-0645">Protease</keyword>
<feature type="signal peptide" evidence="23">
    <location>
        <begin position="1"/>
        <end position="21"/>
    </location>
</feature>
<dbReference type="AlphaFoldDB" id="A0AAN9Z9S3"/>
<feature type="active site" description="Proton donor 1" evidence="13">
    <location>
        <position position="511"/>
    </location>
</feature>
<comment type="similarity">
    <text evidence="1 21 22">Belongs to the peptidase M2 family.</text>
</comment>
<evidence type="ECO:0000256" key="13">
    <source>
        <dbReference type="PIRSR" id="PIRSR601548-1"/>
    </source>
</evidence>
<keyword evidence="8 22" id="KW-0482">Metalloprotease</keyword>
<keyword evidence="7 16" id="KW-0862">Zinc</keyword>
<dbReference type="PANTHER" id="PTHR10514">
    <property type="entry name" value="ANGIOTENSIN-CONVERTING ENZYME"/>
    <property type="match status" value="1"/>
</dbReference>
<keyword evidence="4 16" id="KW-0479">Metal-binding</keyword>
<evidence type="ECO:0000256" key="12">
    <source>
        <dbReference type="ARBA" id="ARBA00039858"/>
    </source>
</evidence>
<feature type="binding site" evidence="16">
    <location>
        <position position="383"/>
    </location>
    <ligand>
        <name>Zn(2+)</name>
        <dbReference type="ChEBI" id="CHEBI:29105"/>
        <label>1</label>
        <note>catalytic</note>
    </ligand>
</feature>
<dbReference type="EMBL" id="JAZDUA010000010">
    <property type="protein sequence ID" value="KAK7873703.1"/>
    <property type="molecule type" value="Genomic_DNA"/>
</dbReference>
<evidence type="ECO:0000256" key="9">
    <source>
        <dbReference type="ARBA" id="ARBA00023157"/>
    </source>
</evidence>
<comment type="catalytic activity">
    <reaction evidence="11">
        <text>Release of a C-terminal dipeptide, oligopeptide-|-Xaa-Yaa, when Xaa is not Pro, and Yaa is neither Asp nor Glu. Thus, conversion of angiotensin I to angiotensin II, with increase in vasoconstrictor activity, but no action on angiotensin II.</text>
        <dbReference type="EC" id="3.4.15.1"/>
    </reaction>
</comment>
<evidence type="ECO:0000256" key="2">
    <source>
        <dbReference type="ARBA" id="ARBA00022645"/>
    </source>
</evidence>
<dbReference type="PROSITE" id="PS52011">
    <property type="entry name" value="PEPTIDASE_M2"/>
    <property type="match status" value="1"/>
</dbReference>
<dbReference type="FunFam" id="1.10.1370.30:FF:000004">
    <property type="entry name" value="Angiotensin-converting enzyme"/>
    <property type="match status" value="1"/>
</dbReference>
<feature type="binding site" evidence="20">
    <location>
        <position position="379"/>
    </location>
    <ligand>
        <name>Zn(2+)</name>
        <dbReference type="ChEBI" id="CHEBI:29105"/>
        <label>2</label>
        <note>catalytic</note>
    </ligand>
</feature>
<evidence type="ECO:0000313" key="25">
    <source>
        <dbReference type="Proteomes" id="UP001378592"/>
    </source>
</evidence>
<evidence type="ECO:0000313" key="24">
    <source>
        <dbReference type="EMBL" id="KAK7873703.1"/>
    </source>
</evidence>
<dbReference type="GO" id="GO:0008241">
    <property type="term" value="F:peptidyl-dipeptidase activity"/>
    <property type="evidence" value="ECO:0007669"/>
    <property type="project" value="UniProtKB-EC"/>
</dbReference>
<evidence type="ECO:0000256" key="3">
    <source>
        <dbReference type="ARBA" id="ARBA00022670"/>
    </source>
</evidence>
<name>A0AAN9Z9S3_9ORTH</name>
<keyword evidence="10 14" id="KW-0325">Glycoprotein</keyword>
<evidence type="ECO:0000256" key="21">
    <source>
        <dbReference type="PROSITE-ProRule" id="PRU01355"/>
    </source>
</evidence>
<dbReference type="GO" id="GO:0046872">
    <property type="term" value="F:metal ion binding"/>
    <property type="evidence" value="ECO:0007669"/>
    <property type="project" value="UniProtKB-KW"/>
</dbReference>
<sequence>MEVSPALVAMLVAMVLLPVAPTPAPTPTPAPSAEEMAGKQFLEDFTRGMATLLNRYKLASWAYASNLTDHNMQLQLQAAVEMATYQKQQWQQLVQFPWRSFQNRDTRRQFEVIADLGMATLPPERFQQLGRLIGQMQGTYSTAKVCDYHNRTKCNLSLEPELVQLLAHSGDADELRHAWVEWRRASGEKVRGLFEQYVAISNEAAALNNYTDLSGLWLKAYETPNFREELQRLWEQMQPLYQQLHAYVRRHLRMRYGDAEVTQQGPIPAHLLGNMWSQTWEGIYQFSKPFPNAQATDATPKMQEQNYTPLRMFRLAEEFFTSLNLSAMPRVFWERSIIEKPADREIVCHASAWDFGDGQDFRIKQCTRVDMKDLYVVHHEMGHVQYFLQYKDQPLIFRRGANPGFHEAVGDVMALSVSTPKHLRKVGLLGAGDASQSSQTALNHLYHTALQKVAFLPFGYLMDLWRWDVFSGRIAPSEYNCRWWRLREEYQGLEPPVDRTEEDFDPGAKYHIISSVPYIRYFVSSVLQFQIHRALCLEAGEFDPNDANKPLHNCDIHGSVAAGEKLKAMLRLGNSRPWPEALEAVTGSRHMDASGLLDYFRPLKQWLEEENQRNGENVGWVPSTRVCVATREELAILRSRNSTDSAFTRTASTEP</sequence>
<evidence type="ECO:0000256" key="19">
    <source>
        <dbReference type="PIRSR" id="PIRSR601548-6"/>
    </source>
</evidence>
<evidence type="ECO:0000256" key="1">
    <source>
        <dbReference type="ARBA" id="ARBA00008139"/>
    </source>
</evidence>
<dbReference type="Gene3D" id="1.10.1370.30">
    <property type="match status" value="2"/>
</dbReference>
<dbReference type="GO" id="GO:0006508">
    <property type="term" value="P:proteolysis"/>
    <property type="evidence" value="ECO:0007669"/>
    <property type="project" value="UniProtKB-KW"/>
</dbReference>
<feature type="binding site" evidence="15">
    <location>
        <position position="221"/>
    </location>
    <ligand>
        <name>chloride</name>
        <dbReference type="ChEBI" id="CHEBI:17996"/>
        <label>1</label>
    </ligand>
</feature>
<organism evidence="24 25">
    <name type="scientific">Gryllus longicercus</name>
    <dbReference type="NCBI Taxonomy" id="2509291"/>
    <lineage>
        <taxon>Eukaryota</taxon>
        <taxon>Metazoa</taxon>
        <taxon>Ecdysozoa</taxon>
        <taxon>Arthropoda</taxon>
        <taxon>Hexapoda</taxon>
        <taxon>Insecta</taxon>
        <taxon>Pterygota</taxon>
        <taxon>Neoptera</taxon>
        <taxon>Polyneoptera</taxon>
        <taxon>Orthoptera</taxon>
        <taxon>Ensifera</taxon>
        <taxon>Gryllidea</taxon>
        <taxon>Grylloidea</taxon>
        <taxon>Gryllidae</taxon>
        <taxon>Gryllinae</taxon>
        <taxon>Gryllus</taxon>
    </lineage>
</organism>
<evidence type="ECO:0000256" key="18">
    <source>
        <dbReference type="PIRSR" id="PIRSR601548-5"/>
    </source>
</evidence>
<feature type="binding site" evidence="20">
    <location>
        <position position="383"/>
    </location>
    <ligand>
        <name>Zn(2+)</name>
        <dbReference type="ChEBI" id="CHEBI:29105"/>
        <label>2</label>
        <note>catalytic</note>
    </ligand>
</feature>
<evidence type="ECO:0000256" key="6">
    <source>
        <dbReference type="ARBA" id="ARBA00022801"/>
    </source>
</evidence>
<feature type="active site" description="Proton donor 2" evidence="19">
    <location>
        <position position="511"/>
    </location>
</feature>
<keyword evidence="5 23" id="KW-0732">Signal</keyword>
<feature type="binding site" evidence="20">
    <location>
        <position position="407"/>
    </location>
    <ligand>
        <name>Zn(2+)</name>
        <dbReference type="ChEBI" id="CHEBI:29105"/>
        <label>2</label>
        <note>catalytic</note>
    </ligand>
</feature>
<evidence type="ECO:0000256" key="15">
    <source>
        <dbReference type="PIRSR" id="PIRSR601548-2"/>
    </source>
</evidence>
<feature type="glycosylation site" description="N-linked (GlcNAc...) asparagine" evidence="14">
    <location>
        <position position="66"/>
    </location>
</feature>
<feature type="binding site" evidence="15">
    <location>
        <position position="520"/>
    </location>
    <ligand>
        <name>chloride</name>
        <dbReference type="ChEBI" id="CHEBI:17996"/>
        <label>1</label>
    </ligand>
</feature>
<evidence type="ECO:0000256" key="20">
    <source>
        <dbReference type="PIRSR" id="PIRSR601548-8"/>
    </source>
</evidence>
<feature type="binding site" evidence="16">
    <location>
        <position position="407"/>
    </location>
    <ligand>
        <name>Zn(2+)</name>
        <dbReference type="ChEBI" id="CHEBI:29105"/>
        <label>1</label>
        <note>catalytic</note>
    </ligand>
</feature>
<feature type="disulfide bond" evidence="17 21">
    <location>
        <begin position="348"/>
        <end position="366"/>
    </location>
</feature>